<reference evidence="2 3" key="1">
    <citation type="submission" date="2016-05" db="EMBL/GenBank/DDBJ databases">
        <authorList>
            <person name="Prochazka B."/>
            <person name="Indra A."/>
            <person name="Hasenberger P."/>
            <person name="Blaschitz M."/>
            <person name="Wagner L."/>
            <person name="Wewalka G."/>
            <person name="Sorschag S."/>
            <person name="Schmid D."/>
            <person name="Ruppitsch W."/>
        </authorList>
    </citation>
    <scope>NUCLEOTIDE SEQUENCE [LARGE SCALE GENOMIC DNA]</scope>
    <source>
        <strain evidence="2 3">974010_12</strain>
    </source>
</reference>
<evidence type="ECO:0000313" key="2">
    <source>
        <dbReference type="EMBL" id="OCH96880.1"/>
    </source>
</evidence>
<keyword evidence="1" id="KW-0175">Coiled coil</keyword>
<dbReference type="RefSeq" id="WP_065621149.1">
    <property type="nucleotide sequence ID" value="NZ_LYOZ01000052.1"/>
</dbReference>
<proteinExistence type="predicted"/>
<accession>A0ABX2XQJ4</accession>
<evidence type="ECO:0008006" key="4">
    <source>
        <dbReference type="Google" id="ProtNLM"/>
    </source>
</evidence>
<feature type="coiled-coil region" evidence="1">
    <location>
        <begin position="267"/>
        <end position="294"/>
    </location>
</feature>
<evidence type="ECO:0000256" key="1">
    <source>
        <dbReference type="SAM" id="Coils"/>
    </source>
</evidence>
<dbReference type="InterPro" id="IPR026202">
    <property type="entry name" value="GOLGB1"/>
</dbReference>
<feature type="coiled-coil region" evidence="1">
    <location>
        <begin position="1384"/>
        <end position="1411"/>
    </location>
</feature>
<dbReference type="EMBL" id="LYOZ01000052">
    <property type="protein sequence ID" value="OCH96880.1"/>
    <property type="molecule type" value="Genomic_DNA"/>
</dbReference>
<organism evidence="2 3">
    <name type="scientific">Legionella jamestowniensis</name>
    <dbReference type="NCBI Taxonomy" id="455"/>
    <lineage>
        <taxon>Bacteria</taxon>
        <taxon>Pseudomonadati</taxon>
        <taxon>Pseudomonadota</taxon>
        <taxon>Gammaproteobacteria</taxon>
        <taxon>Legionellales</taxon>
        <taxon>Legionellaceae</taxon>
        <taxon>Legionella</taxon>
    </lineage>
</organism>
<dbReference type="PANTHER" id="PTHR18887:SF5">
    <property type="entry name" value="GOLGIN SUBFAMILY B MEMBER 1-LIKE"/>
    <property type="match status" value="1"/>
</dbReference>
<comment type="caution">
    <text evidence="2">The sequence shown here is derived from an EMBL/GenBank/DDBJ whole genome shotgun (WGS) entry which is preliminary data.</text>
</comment>
<evidence type="ECO:0000313" key="3">
    <source>
        <dbReference type="Proteomes" id="UP000093336"/>
    </source>
</evidence>
<name>A0ABX2XQJ4_9GAMM</name>
<dbReference type="PANTHER" id="PTHR18887">
    <property type="entry name" value="GOLGI-ASSOCIATED PROTEIN GCP360-RELATED"/>
    <property type="match status" value="1"/>
</dbReference>
<keyword evidence="3" id="KW-1185">Reference proteome</keyword>
<dbReference type="Proteomes" id="UP000093336">
    <property type="component" value="Unassembled WGS sequence"/>
</dbReference>
<feature type="coiled-coil region" evidence="1">
    <location>
        <begin position="486"/>
        <end position="520"/>
    </location>
</feature>
<feature type="coiled-coil region" evidence="1">
    <location>
        <begin position="428"/>
        <end position="455"/>
    </location>
</feature>
<sequence>MSDVFEKIKELKEALREINGGDLPVDSKVLDNKTLSANYFVDYRLLPPSIDTSDVTELNKGEKARADELAVAPTVPMERFTKPHPDKYEEHKQTFDAYSKGVLQAVWVIASNSQGGYGAAIGNILTLNRAFSFLDTTWVPKIVDERTYRVGKALQKFLADVLQEEIIKTVPEKFPPVVGIAVREPATEQLTYMQSILNQRLERYEAHSPQKVEEITEIISLRDNRKKSIEQEEKEFRKNESQIRSRLNEEVLRLQDSNSPQALKEIIAGLTQNLEALKKARQEFASALEEWNNENQGKFNLNGMERSLPDSIKIPSAIRTLIYPSSVSVNAATAEWLQLFNTRDQISSYIENIKISLAKTFRDINNTTISASGIIIENYERQKIKAEQQFLDKVVPIFTEQLQPAITRATTLGNQPHFYNPEQIPSDAATCQTTLKELNAYLDRYQKEAALAYNNFEANNPPEKEWESLDKKAYSMAIKVAKKDVLQKQEQKIAEIKDYIKEVQEELQSLSSEFRKQELAKLGSNVELLFKGKREADRQQVQAAAQRARFIDDQYKPALQKITDNYNSQLKVIDQKFDELAQERKNFLLEAKEALLQYKKILEEHRGIYIPEQIPQQQLKTYLEINNEDQIQWIDDLYSQSKAASGVRGTFTLLSNYVSHYTTLMRPSDFDMDLNEVLEGMESKLKHIDQELGVDIRGPAVQPLSQNMAKDNLYALREKYDSSPEIALLRKEKAQETAKWEEKKEPYEQELLLAKFHQELATIAHEHTLIEHQILALDCKLNDILDEDNKTLNKVTEQLTKLNGEDALEFWHRVESDVAAIDIVRAFNTPKGHRELSAPDAMKKIDDSLLMKEKSWGPEGAIEEIAAQITDIPVELQQLKEKELSHFNELKAQKVKLNAKPQMAVEKIATRKSVIESLVKIAGIQQQITGLQNQPVENNEEKEALLQEMHHAEAELADFLSHFDAGTSPDIRTKLTATTRMLSELSEAKTKLQIDLLTSLESESKVLLEVASQQVSSASLKTREEIANSIDSFAEKAKNILKLGSQNQNETVQKELSAIRATIEELQEVQATIPVLNQLDAIHNSYENLVKKAEDFTNSDSKIIPYLGASKLLPYLALSKKAKELAAVIKPIRELEGHILISDKLKLIEETKQKFEPIEEKCETIRRNEKQFLQILIDIAAAYEALNAKRQYLRTGLHQFYQKDKARLYQDASELNELWEEVESHLDKSYFGTREFELLDAIKKNESTWIFLVETNKPQSIDSLFKDEVEDKVEFTRARISLKEEFFGKATDNAPMGGLFGQYLEERAKTYWFKDAVSSFAALVFQCFNYKTDAQERQEYLQGLRDIFKAYKENPAPDLYEALVDKIDEGERFKPRSKEKNTHEKTLQSHLSKFKQEVKNIQEQNTNLAEDREGLRVGL</sequence>
<protein>
    <recommendedName>
        <fullName evidence="4">Protein SidH</fullName>
    </recommendedName>
</protein>
<gene>
    <name evidence="2" type="ORF">A8135_04360</name>
</gene>